<name>A0A0P7DSA1_PSEPU</name>
<evidence type="ECO:0000313" key="2">
    <source>
        <dbReference type="Proteomes" id="UP000050437"/>
    </source>
</evidence>
<accession>A0A0P7DSA1</accession>
<dbReference type="AlphaFoldDB" id="A0A0P7DSA1"/>
<sequence>MNMLDTAAVRLEPWQRELMHIASLVSKDLDHDASVTDSPRTLWWGGGYSDLLPLCANGLSGELLIADNESRSLRKSTALVAKARAVRLMALSDLSRDAGVIETLLQGAVLRDIDGYLALEEKLRFGIERSPAVPSGWASRIVMDFALNRVGAESEQQLMSETFRALSLSGSVLCAVLVSDEPLNSLQSVRSAPAGAPLRIPSEQAVISAFERAGFHGITLHWSATAAEAIDRIGDAEIRMCTVQAYKGKQGPCWELGQAVMYRGPWSEVRDDDNHVYRRGERVAVCAKTYDLMMRPPYQGSFLGLRSVNEPPLAEAVLFDCNTPALRDPKVTKGLLPFEGAQATACCSSVSGCC</sequence>
<gene>
    <name evidence="1" type="ORF">HB13667_03055</name>
</gene>
<proteinExistence type="predicted"/>
<comment type="caution">
    <text evidence="1">The sequence shown here is derived from an EMBL/GenBank/DDBJ whole genome shotgun (WGS) entry which is preliminary data.</text>
</comment>
<organism evidence="1 2">
    <name type="scientific">Pseudomonas putida</name>
    <name type="common">Arthrobacter siderocapsulatus</name>
    <dbReference type="NCBI Taxonomy" id="303"/>
    <lineage>
        <taxon>Bacteria</taxon>
        <taxon>Pseudomonadati</taxon>
        <taxon>Pseudomonadota</taxon>
        <taxon>Gammaproteobacteria</taxon>
        <taxon>Pseudomonadales</taxon>
        <taxon>Pseudomonadaceae</taxon>
        <taxon>Pseudomonas</taxon>
    </lineage>
</organism>
<dbReference type="EMBL" id="LKKS01000019">
    <property type="protein sequence ID" value="KPM68381.1"/>
    <property type="molecule type" value="Genomic_DNA"/>
</dbReference>
<protein>
    <submittedName>
        <fullName evidence="1">Uncharacterized protein</fullName>
    </submittedName>
</protein>
<reference evidence="1 2" key="1">
    <citation type="submission" date="2015-10" db="EMBL/GenBank/DDBJ databases">
        <title>Pseudomonas putida clinical strains.</title>
        <authorList>
            <person name="Molina L."/>
            <person name="Udaondo Z."/>
        </authorList>
    </citation>
    <scope>NUCLEOTIDE SEQUENCE [LARGE SCALE GENOMIC DNA]</scope>
    <source>
        <strain evidence="1 2">HB13667</strain>
    </source>
</reference>
<dbReference type="Proteomes" id="UP000050437">
    <property type="component" value="Unassembled WGS sequence"/>
</dbReference>
<dbReference type="RefSeq" id="WP_054572055.1">
    <property type="nucleotide sequence ID" value="NZ_LKKS01000019.1"/>
</dbReference>
<evidence type="ECO:0000313" key="1">
    <source>
        <dbReference type="EMBL" id="KPM68381.1"/>
    </source>
</evidence>